<evidence type="ECO:0000313" key="2">
    <source>
        <dbReference type="Proteomes" id="UP000626697"/>
    </source>
</evidence>
<accession>A0ABR6CJM8</accession>
<gene>
    <name evidence="1" type="ORF">HNP81_000561</name>
</gene>
<reference evidence="1 2" key="1">
    <citation type="submission" date="2020-08" db="EMBL/GenBank/DDBJ databases">
        <title>Genomic Encyclopedia of Type Strains, Phase IV (KMG-IV): sequencing the most valuable type-strain genomes for metagenomic binning, comparative biology and taxonomic classification.</title>
        <authorList>
            <person name="Goeker M."/>
        </authorList>
    </citation>
    <scope>NUCLEOTIDE SEQUENCE [LARGE SCALE GENOMIC DNA]</scope>
    <source>
        <strain evidence="1 2">DSM 105481</strain>
    </source>
</reference>
<dbReference type="RefSeq" id="WP_182501457.1">
    <property type="nucleotide sequence ID" value="NZ_JACJHX010000001.1"/>
</dbReference>
<dbReference type="InterPro" id="IPR025544">
    <property type="entry name" value="YhzD"/>
</dbReference>
<dbReference type="Pfam" id="PF14120">
    <property type="entry name" value="YhzD"/>
    <property type="match status" value="1"/>
</dbReference>
<keyword evidence="2" id="KW-1185">Reference proteome</keyword>
<organism evidence="1 2">
    <name type="scientific">Peribacillus huizhouensis</name>
    <dbReference type="NCBI Taxonomy" id="1501239"/>
    <lineage>
        <taxon>Bacteria</taxon>
        <taxon>Bacillati</taxon>
        <taxon>Bacillota</taxon>
        <taxon>Bacilli</taxon>
        <taxon>Bacillales</taxon>
        <taxon>Bacillaceae</taxon>
        <taxon>Peribacillus</taxon>
    </lineage>
</organism>
<protein>
    <recommendedName>
        <fullName evidence="3">YhzD-like protein</fullName>
    </recommendedName>
</protein>
<sequence>MSNIYKLTVFESSGEKLLDEAFTAENDDMAKEIGQRLLIEKNYEQKTHRCTSSAGKLLLFHP</sequence>
<evidence type="ECO:0000313" key="1">
    <source>
        <dbReference type="EMBL" id="MBA9025279.1"/>
    </source>
</evidence>
<dbReference type="Proteomes" id="UP000626697">
    <property type="component" value="Unassembled WGS sequence"/>
</dbReference>
<name>A0ABR6CJM8_9BACI</name>
<comment type="caution">
    <text evidence="1">The sequence shown here is derived from an EMBL/GenBank/DDBJ whole genome shotgun (WGS) entry which is preliminary data.</text>
</comment>
<evidence type="ECO:0008006" key="3">
    <source>
        <dbReference type="Google" id="ProtNLM"/>
    </source>
</evidence>
<proteinExistence type="predicted"/>
<dbReference type="EMBL" id="JACJHX010000001">
    <property type="protein sequence ID" value="MBA9025279.1"/>
    <property type="molecule type" value="Genomic_DNA"/>
</dbReference>